<proteinExistence type="predicted"/>
<reference evidence="1" key="1">
    <citation type="submission" date="2023-03" db="EMBL/GenBank/DDBJ databases">
        <title>Electrophorus voltai genome.</title>
        <authorList>
            <person name="Bian C."/>
        </authorList>
    </citation>
    <scope>NUCLEOTIDE SEQUENCE</scope>
    <source>
        <strain evidence="1">CB-2022</strain>
        <tissue evidence="1">Muscle</tissue>
    </source>
</reference>
<accession>A0AAD8ZHX2</accession>
<evidence type="ECO:0000313" key="1">
    <source>
        <dbReference type="EMBL" id="KAK1799461.1"/>
    </source>
</evidence>
<comment type="caution">
    <text evidence="1">The sequence shown here is derived from an EMBL/GenBank/DDBJ whole genome shotgun (WGS) entry which is preliminary data.</text>
</comment>
<dbReference type="EMBL" id="JAROKS010000012">
    <property type="protein sequence ID" value="KAK1799461.1"/>
    <property type="molecule type" value="Genomic_DNA"/>
</dbReference>
<sequence>METVHLQPSNGLLLSVATTTSFSSLEAPRCQASGLELYPPRACAYPDPYHPHRCSGSEVPGLLWHFPSGLAVLDDPSRPATAHRASRTSTFIRTVCALSEQALPCPRRRWPQANLLRPRSSQEARPIRRRRVSQPIVICDYVANLTHPPVVAAPPGRQDSSREWLPQPVGTTEPQIVLLQKRSTVNGTQSFT</sequence>
<gene>
    <name evidence="1" type="ORF">P4O66_007693</name>
</gene>
<organism evidence="1 2">
    <name type="scientific">Electrophorus voltai</name>
    <dbReference type="NCBI Taxonomy" id="2609070"/>
    <lineage>
        <taxon>Eukaryota</taxon>
        <taxon>Metazoa</taxon>
        <taxon>Chordata</taxon>
        <taxon>Craniata</taxon>
        <taxon>Vertebrata</taxon>
        <taxon>Euteleostomi</taxon>
        <taxon>Actinopterygii</taxon>
        <taxon>Neopterygii</taxon>
        <taxon>Teleostei</taxon>
        <taxon>Ostariophysi</taxon>
        <taxon>Gymnotiformes</taxon>
        <taxon>Gymnotoidei</taxon>
        <taxon>Gymnotidae</taxon>
        <taxon>Electrophorus</taxon>
    </lineage>
</organism>
<dbReference type="Proteomes" id="UP001239994">
    <property type="component" value="Unassembled WGS sequence"/>
</dbReference>
<keyword evidence="2" id="KW-1185">Reference proteome</keyword>
<dbReference type="AlphaFoldDB" id="A0AAD8ZHX2"/>
<evidence type="ECO:0000313" key="2">
    <source>
        <dbReference type="Proteomes" id="UP001239994"/>
    </source>
</evidence>
<name>A0AAD8ZHX2_9TELE</name>
<protein>
    <submittedName>
        <fullName evidence="1">Uncharacterized protein</fullName>
    </submittedName>
</protein>